<reference evidence="11" key="2">
    <citation type="journal article" date="2016" name="Int. J. Syst. Evol. Microbiol.">
        <title>Complete genome sequence and cell structure of Limnochorda pilosa, a Gram-negative spore-former within the phylum Firmicutes.</title>
        <authorList>
            <person name="Watanabe M."/>
            <person name="Kojima H."/>
            <person name="Fukui M."/>
        </authorList>
    </citation>
    <scope>NUCLEOTIDE SEQUENCE [LARGE SCALE GENOMIC DNA]</scope>
    <source>
        <strain evidence="11">HC45</strain>
    </source>
</reference>
<comment type="cofactor">
    <cofactor evidence="1">
        <name>FAD</name>
        <dbReference type="ChEBI" id="CHEBI:57692"/>
    </cofactor>
</comment>
<keyword evidence="5 8" id="KW-0808">Transferase</keyword>
<dbReference type="InterPro" id="IPR003171">
    <property type="entry name" value="Mehydrof_redctse-like"/>
</dbReference>
<dbReference type="GO" id="GO:0046872">
    <property type="term" value="F:metal ion binding"/>
    <property type="evidence" value="ECO:0007669"/>
    <property type="project" value="UniProtKB-KW"/>
</dbReference>
<dbReference type="PATRIC" id="fig|1555112.3.peg.2570"/>
<dbReference type="SUPFAM" id="SSF51730">
    <property type="entry name" value="FAD-linked oxidoreductase"/>
    <property type="match status" value="1"/>
</dbReference>
<feature type="binding site" evidence="8">
    <location>
        <position position="290"/>
    </location>
    <ligand>
        <name>Zn(2+)</name>
        <dbReference type="ChEBI" id="CHEBI:29105"/>
    </ligand>
</feature>
<dbReference type="Proteomes" id="UP000065807">
    <property type="component" value="Chromosome"/>
</dbReference>
<keyword evidence="8" id="KW-0862">Zinc</keyword>
<comment type="pathway">
    <text evidence="2">One-carbon metabolism; tetrahydrofolate interconversion.</text>
</comment>
<dbReference type="PANTHER" id="PTHR11103:SF18">
    <property type="entry name" value="SLR1189 PROTEIN"/>
    <property type="match status" value="1"/>
</dbReference>
<dbReference type="STRING" id="1555112.LIP_2531"/>
<dbReference type="OrthoDB" id="9803687at2"/>
<evidence type="ECO:0000256" key="5">
    <source>
        <dbReference type="ARBA" id="ARBA00022679"/>
    </source>
</evidence>
<comment type="cofactor">
    <cofactor evidence="8">
        <name>Zn(2+)</name>
        <dbReference type="ChEBI" id="CHEBI:29105"/>
    </cofactor>
</comment>
<dbReference type="Gene3D" id="3.20.20.330">
    <property type="entry name" value="Homocysteine-binding-like domain"/>
    <property type="match status" value="1"/>
</dbReference>
<protein>
    <submittedName>
        <fullName evidence="10">Homocysteine S-methyltransferase</fullName>
    </submittedName>
</protein>
<dbReference type="SUPFAM" id="SSF82282">
    <property type="entry name" value="Homocysteine S-methyltransferase"/>
    <property type="match status" value="1"/>
</dbReference>
<feature type="binding site" evidence="8">
    <location>
        <position position="291"/>
    </location>
    <ligand>
        <name>Zn(2+)</name>
        <dbReference type="ChEBI" id="CHEBI:29105"/>
    </ligand>
</feature>
<dbReference type="CDD" id="cd00537">
    <property type="entry name" value="MTHFR"/>
    <property type="match status" value="1"/>
</dbReference>
<evidence type="ECO:0000313" key="11">
    <source>
        <dbReference type="Proteomes" id="UP000065807"/>
    </source>
</evidence>
<dbReference type="GO" id="GO:0006555">
    <property type="term" value="P:methionine metabolic process"/>
    <property type="evidence" value="ECO:0007669"/>
    <property type="project" value="InterPro"/>
</dbReference>
<dbReference type="EMBL" id="AP014924">
    <property type="protein sequence ID" value="BAS28361.1"/>
    <property type="molecule type" value="Genomic_DNA"/>
</dbReference>
<dbReference type="KEGG" id="lpil:LIP_2531"/>
<evidence type="ECO:0000256" key="7">
    <source>
        <dbReference type="ARBA" id="ARBA00023002"/>
    </source>
</evidence>
<sequence>MTGPEPGRDTLGTAFRQALAERVLLADGGVGTLLYQRVGGPRGNLDALNLTQPRVVEQVHLDYIRAGADLIETNTFGANAFRLAEYGLEDDVWRINLQGAKLARGAREVSGRPVFVAGSVGPVGRPLETLGRAARAYVRDAFLRQMEALLAGGVDLFMIETMLDVEELELAVEAARSLARLPVVAQITFSGGVEPVAPLQGEAFTRMVERLGEAGPDVAGINCGSGPGPVLEALGELAGLRALGVPLSALPNAGLPTRVDGRILYGAAPEYLAGLVEPMLRQGVRLVGGCCGTTPEHIAAMRARLDTLQPARAAGPADEGEHAHPARVAPAEVRSPKTEAAVPAAPAASPLLEALRRGEMVSVELDPPRGVNVEKVLQNARILQEAGVTCINVADSPMARVRMASLASARLILEATGLPPLIHFTTRDRNLMGIQADLLGAHALGIRHVLALTGDPPSVGNYSHASAVYDVDSIGLVRILHTLNRGRDLAGNAIGEPTAFTVAVALSPNAADPDLEARRFREKLEAGADFVMTQPLYEIEPLVAMLERAGGCPVPLVLGVMPLQSHKHAEYLHNEVPGIRIPLRVREEMARAGEDGARVGMELAARVLEDARGFIQGCYVVPSFGRVEQVAGLVRELRRRGGWATPAPAVSR</sequence>
<keyword evidence="4" id="KW-0285">Flavoprotein</keyword>
<dbReference type="UniPathway" id="UPA00193"/>
<dbReference type="GO" id="GO:0004489">
    <property type="term" value="F:methylenetetrahydrofolate reductase [NAD(P)H] activity"/>
    <property type="evidence" value="ECO:0007669"/>
    <property type="project" value="InterPro"/>
</dbReference>
<dbReference type="GO" id="GO:0035999">
    <property type="term" value="P:tetrahydrofolate interconversion"/>
    <property type="evidence" value="ECO:0007669"/>
    <property type="project" value="UniProtKB-UniPathway"/>
</dbReference>
<feature type="domain" description="Hcy-binding" evidence="9">
    <location>
        <begin position="12"/>
        <end position="305"/>
    </location>
</feature>
<dbReference type="PANTHER" id="PTHR11103">
    <property type="entry name" value="SLR1189 PROTEIN"/>
    <property type="match status" value="1"/>
</dbReference>
<keyword evidence="7" id="KW-0560">Oxidoreductase</keyword>
<gene>
    <name evidence="10" type="ORF">LIP_2531</name>
</gene>
<dbReference type="Pfam" id="PF02574">
    <property type="entry name" value="S-methyl_trans"/>
    <property type="match status" value="1"/>
</dbReference>
<evidence type="ECO:0000256" key="2">
    <source>
        <dbReference type="ARBA" id="ARBA00004777"/>
    </source>
</evidence>
<dbReference type="NCBIfam" id="NF006396">
    <property type="entry name" value="PRK08645.1"/>
    <property type="match status" value="1"/>
</dbReference>
<keyword evidence="8" id="KW-0479">Metal-binding</keyword>
<evidence type="ECO:0000256" key="1">
    <source>
        <dbReference type="ARBA" id="ARBA00001974"/>
    </source>
</evidence>
<dbReference type="InterPro" id="IPR029041">
    <property type="entry name" value="FAD-linked_oxidoreductase-like"/>
</dbReference>
<name>A0A0K2SML9_LIMPI</name>
<dbReference type="AlphaFoldDB" id="A0A0K2SML9"/>
<evidence type="ECO:0000256" key="4">
    <source>
        <dbReference type="ARBA" id="ARBA00022630"/>
    </source>
</evidence>
<evidence type="ECO:0000256" key="6">
    <source>
        <dbReference type="ARBA" id="ARBA00022827"/>
    </source>
</evidence>
<evidence type="ECO:0000259" key="9">
    <source>
        <dbReference type="PROSITE" id="PS50970"/>
    </source>
</evidence>
<dbReference type="InterPro" id="IPR003726">
    <property type="entry name" value="HCY_dom"/>
</dbReference>
<organism evidence="10 11">
    <name type="scientific">Limnochorda pilosa</name>
    <dbReference type="NCBI Taxonomy" id="1555112"/>
    <lineage>
        <taxon>Bacteria</taxon>
        <taxon>Bacillati</taxon>
        <taxon>Bacillota</taxon>
        <taxon>Limnochordia</taxon>
        <taxon>Limnochordales</taxon>
        <taxon>Limnochordaceae</taxon>
        <taxon>Limnochorda</taxon>
    </lineage>
</organism>
<reference evidence="11" key="1">
    <citation type="submission" date="2015-07" db="EMBL/GenBank/DDBJ databases">
        <title>Complete genome sequence and phylogenetic analysis of Limnochorda pilosa.</title>
        <authorList>
            <person name="Watanabe M."/>
            <person name="Kojima H."/>
            <person name="Fukui M."/>
        </authorList>
    </citation>
    <scope>NUCLEOTIDE SEQUENCE [LARGE SCALE GENOMIC DNA]</scope>
    <source>
        <strain evidence="11">HC45</strain>
    </source>
</reference>
<evidence type="ECO:0000313" key="10">
    <source>
        <dbReference type="EMBL" id="BAS28361.1"/>
    </source>
</evidence>
<feature type="binding site" evidence="8">
    <location>
        <position position="223"/>
    </location>
    <ligand>
        <name>Zn(2+)</name>
        <dbReference type="ChEBI" id="CHEBI:29105"/>
    </ligand>
</feature>
<dbReference type="Gene3D" id="3.20.20.220">
    <property type="match status" value="1"/>
</dbReference>
<accession>A0A0K2SML9</accession>
<evidence type="ECO:0000256" key="3">
    <source>
        <dbReference type="ARBA" id="ARBA00022603"/>
    </source>
</evidence>
<keyword evidence="6" id="KW-0274">FAD</keyword>
<proteinExistence type="predicted"/>
<keyword evidence="3 8" id="KW-0489">Methyltransferase</keyword>
<keyword evidence="11" id="KW-1185">Reference proteome</keyword>
<dbReference type="Pfam" id="PF02219">
    <property type="entry name" value="MTHFR"/>
    <property type="match status" value="1"/>
</dbReference>
<dbReference type="RefSeq" id="WP_068138599.1">
    <property type="nucleotide sequence ID" value="NZ_AP014924.1"/>
</dbReference>
<dbReference type="GO" id="GO:0008168">
    <property type="term" value="F:methyltransferase activity"/>
    <property type="evidence" value="ECO:0007669"/>
    <property type="project" value="UniProtKB-UniRule"/>
</dbReference>
<evidence type="ECO:0000256" key="8">
    <source>
        <dbReference type="PROSITE-ProRule" id="PRU00333"/>
    </source>
</evidence>
<dbReference type="InterPro" id="IPR036589">
    <property type="entry name" value="HCY_dom_sf"/>
</dbReference>
<dbReference type="GO" id="GO:0032259">
    <property type="term" value="P:methylation"/>
    <property type="evidence" value="ECO:0007669"/>
    <property type="project" value="UniProtKB-KW"/>
</dbReference>
<dbReference type="PROSITE" id="PS50970">
    <property type="entry name" value="HCY"/>
    <property type="match status" value="1"/>
</dbReference>